<name>D8MB65_BLAHO</name>
<evidence type="ECO:0000313" key="2">
    <source>
        <dbReference type="EMBL" id="CBK25304.2"/>
    </source>
</evidence>
<feature type="region of interest" description="Disordered" evidence="1">
    <location>
        <begin position="89"/>
        <end position="112"/>
    </location>
</feature>
<feature type="compositionally biased region" description="Low complexity" evidence="1">
    <location>
        <begin position="154"/>
        <end position="178"/>
    </location>
</feature>
<feature type="compositionally biased region" description="Low complexity" evidence="1">
    <location>
        <begin position="127"/>
        <end position="136"/>
    </location>
</feature>
<dbReference type="EMBL" id="FN668690">
    <property type="protein sequence ID" value="CBK25304.2"/>
    <property type="molecule type" value="Genomic_DNA"/>
</dbReference>
<dbReference type="InParanoid" id="D8MB65"/>
<evidence type="ECO:0000256" key="1">
    <source>
        <dbReference type="SAM" id="MobiDB-lite"/>
    </source>
</evidence>
<dbReference type="Proteomes" id="UP000008312">
    <property type="component" value="Unassembled WGS sequence"/>
</dbReference>
<gene>
    <name evidence="2" type="ORF">GSBLH_T00004918001</name>
</gene>
<dbReference type="RefSeq" id="XP_012899352.1">
    <property type="nucleotide sequence ID" value="XM_013043898.1"/>
</dbReference>
<organism evidence="2">
    <name type="scientific">Blastocystis hominis</name>
    <dbReference type="NCBI Taxonomy" id="12968"/>
    <lineage>
        <taxon>Eukaryota</taxon>
        <taxon>Sar</taxon>
        <taxon>Stramenopiles</taxon>
        <taxon>Bigyra</taxon>
        <taxon>Opalozoa</taxon>
        <taxon>Opalinata</taxon>
        <taxon>Blastocystidae</taxon>
        <taxon>Blastocystis</taxon>
    </lineage>
</organism>
<dbReference type="GeneID" id="24921912"/>
<protein>
    <submittedName>
        <fullName evidence="2">Uncharacterized protein</fullName>
    </submittedName>
</protein>
<feature type="region of interest" description="Disordered" evidence="1">
    <location>
        <begin position="127"/>
        <end position="199"/>
    </location>
</feature>
<dbReference type="AlphaFoldDB" id="D8MB65"/>
<proteinExistence type="predicted"/>
<accession>D8MB65</accession>
<reference evidence="2" key="1">
    <citation type="submission" date="2010-02" db="EMBL/GenBank/DDBJ databases">
        <title>Sequencing and annotation of the Blastocystis hominis genome.</title>
        <authorList>
            <person name="Wincker P."/>
        </authorList>
    </citation>
    <scope>NUCLEOTIDE SEQUENCE</scope>
    <source>
        <strain evidence="2">Singapore isolate B</strain>
    </source>
</reference>
<sequence length="286" mass="30623">MLLWPESIIKKYASALKSLIEIGISARSQEVRTIFRAVLEVASTTYRAYFGDKIGSVSPMPRRTMTPSYSSLSAPLSSSTAIKPMPVNRRVQSTPRGANAAAQKTGITPRTVDSAYGSRLSSVVSAPSPVSKAVSSRIPAGTGPYTVSKTSRFSSAAGSVGSPTGPSSASGANSASGPRRVQSLAGTPQRSMRSDSDAVSRLDRELEAYTVDMHSKYKCYASVFVLGADGRHHPATINQIMRTRGSKRLFYGVTFSDGYRPATASFYVVGFPRECEVDAVWRAERS</sequence>
<evidence type="ECO:0000313" key="3">
    <source>
        <dbReference type="Proteomes" id="UP000008312"/>
    </source>
</evidence>
<keyword evidence="3" id="KW-1185">Reference proteome</keyword>